<evidence type="ECO:0000313" key="1">
    <source>
        <dbReference type="EMBL" id="KGG51137.1"/>
    </source>
</evidence>
<keyword evidence="2" id="KW-1185">Reference proteome</keyword>
<dbReference type="GeneID" id="25259966"/>
<dbReference type="AlphaFoldDB" id="A0A098VQ04"/>
<dbReference type="Proteomes" id="UP000029725">
    <property type="component" value="Unassembled WGS sequence"/>
</dbReference>
<comment type="caution">
    <text evidence="1">The sequence shown here is derived from an EMBL/GenBank/DDBJ whole genome shotgun (WGS) entry which is preliminary data.</text>
</comment>
<dbReference type="EMBL" id="JMKJ01000377">
    <property type="protein sequence ID" value="KGG51137.1"/>
    <property type="molecule type" value="Genomic_DNA"/>
</dbReference>
<proteinExistence type="predicted"/>
<sequence length="87" mass="9952">MYASVKSCRYIQVYVWKENPEIGSMSNKLEKLVRDQEDSEISGMFGKMASVFKGNSSSNEYQTKLALYPACELVLYKSKVALRENKL</sequence>
<reference evidence="1 2" key="1">
    <citation type="submission" date="2014-04" db="EMBL/GenBank/DDBJ databases">
        <title>A new species of microsporidia sheds light on the evolution of extreme parasitism.</title>
        <authorList>
            <person name="Haag K.L."/>
            <person name="James T.Y."/>
            <person name="Larsson R."/>
            <person name="Schaer T.M."/>
            <person name="Refardt D."/>
            <person name="Pombert J.-F."/>
            <person name="Ebert D."/>
        </authorList>
    </citation>
    <scope>NUCLEOTIDE SEQUENCE [LARGE SCALE GENOMIC DNA]</scope>
    <source>
        <strain evidence="1 2">UGP3</strain>
        <tissue evidence="1">Spores</tissue>
    </source>
</reference>
<name>A0A098VQ04_9MICR</name>
<dbReference type="HOGENOM" id="CLU_2483853_0_0_1"/>
<protein>
    <submittedName>
        <fullName evidence="1">Uncharacterized protein</fullName>
    </submittedName>
</protein>
<dbReference type="VEuPathDB" id="MicrosporidiaDB:DI09_43p120"/>
<organism evidence="1 2">
    <name type="scientific">Mitosporidium daphniae</name>
    <dbReference type="NCBI Taxonomy" id="1485682"/>
    <lineage>
        <taxon>Eukaryota</taxon>
        <taxon>Fungi</taxon>
        <taxon>Fungi incertae sedis</taxon>
        <taxon>Microsporidia</taxon>
        <taxon>Mitosporidium</taxon>
    </lineage>
</organism>
<accession>A0A098VQ04</accession>
<gene>
    <name evidence="1" type="ORF">DI09_43p120</name>
</gene>
<dbReference type="RefSeq" id="XP_013237564.1">
    <property type="nucleotide sequence ID" value="XM_013382110.1"/>
</dbReference>
<evidence type="ECO:0000313" key="2">
    <source>
        <dbReference type="Proteomes" id="UP000029725"/>
    </source>
</evidence>